<gene>
    <name evidence="2" type="ORF">BSL78_20241</name>
</gene>
<proteinExistence type="predicted"/>
<dbReference type="EMBL" id="MRZV01000894">
    <property type="protein sequence ID" value="PIK42904.1"/>
    <property type="molecule type" value="Genomic_DNA"/>
</dbReference>
<sequence length="270" mass="30420">MDLMSKLVNTLPSEPVPYLIKILQKFEEKAKKQHSKEPSKPRTPVVVKTKSPSATPTEAKRSRPTVVRTISSGTSEWTVLPTLANMGEDRGYERPWVQNMKKISRSPDSSVEDAPRVRKPKRAESKQSLDNDTPPNQQQRQPKKSNAKLTANSELWAVEGEESASRMPAESDQPRPTSQQQEETLMKEELSTKTLGRKTSQEEKTDKEEQETAVEQRKARPGQKSKEHKKELAELVASQREVETLTFLDTGEDEGNVIDPVVEEATDIYG</sequence>
<reference evidence="2 3" key="1">
    <citation type="journal article" date="2017" name="PLoS Biol.">
        <title>The sea cucumber genome provides insights into morphological evolution and visceral regeneration.</title>
        <authorList>
            <person name="Zhang X."/>
            <person name="Sun L."/>
            <person name="Yuan J."/>
            <person name="Sun Y."/>
            <person name="Gao Y."/>
            <person name="Zhang L."/>
            <person name="Li S."/>
            <person name="Dai H."/>
            <person name="Hamel J.F."/>
            <person name="Liu C."/>
            <person name="Yu Y."/>
            <person name="Liu S."/>
            <person name="Lin W."/>
            <person name="Guo K."/>
            <person name="Jin S."/>
            <person name="Xu P."/>
            <person name="Storey K.B."/>
            <person name="Huan P."/>
            <person name="Zhang T."/>
            <person name="Zhou Y."/>
            <person name="Zhang J."/>
            <person name="Lin C."/>
            <person name="Li X."/>
            <person name="Xing L."/>
            <person name="Huo D."/>
            <person name="Sun M."/>
            <person name="Wang L."/>
            <person name="Mercier A."/>
            <person name="Li F."/>
            <person name="Yang H."/>
            <person name="Xiang J."/>
        </authorList>
    </citation>
    <scope>NUCLEOTIDE SEQUENCE [LARGE SCALE GENOMIC DNA]</scope>
    <source>
        <strain evidence="2">Shaxun</strain>
        <tissue evidence="2">Muscle</tissue>
    </source>
</reference>
<name>A0A2G8K4H2_STIJA</name>
<dbReference type="PANTHER" id="PTHR32000:SF3">
    <property type="entry name" value="RIKEN CDNA A830018L16 GENE"/>
    <property type="match status" value="1"/>
</dbReference>
<keyword evidence="3" id="KW-1185">Reference proteome</keyword>
<comment type="caution">
    <text evidence="2">The sequence shown here is derived from an EMBL/GenBank/DDBJ whole genome shotgun (WGS) entry which is preliminary data.</text>
</comment>
<dbReference type="OrthoDB" id="10045118at2759"/>
<evidence type="ECO:0000313" key="3">
    <source>
        <dbReference type="Proteomes" id="UP000230750"/>
    </source>
</evidence>
<organism evidence="2 3">
    <name type="scientific">Stichopus japonicus</name>
    <name type="common">Sea cucumber</name>
    <dbReference type="NCBI Taxonomy" id="307972"/>
    <lineage>
        <taxon>Eukaryota</taxon>
        <taxon>Metazoa</taxon>
        <taxon>Echinodermata</taxon>
        <taxon>Eleutherozoa</taxon>
        <taxon>Echinozoa</taxon>
        <taxon>Holothuroidea</taxon>
        <taxon>Aspidochirotacea</taxon>
        <taxon>Aspidochirotida</taxon>
        <taxon>Stichopodidae</taxon>
        <taxon>Apostichopus</taxon>
    </lineage>
</organism>
<feature type="region of interest" description="Disordered" evidence="1">
    <location>
        <begin position="29"/>
        <end position="232"/>
    </location>
</feature>
<dbReference type="PANTHER" id="PTHR32000">
    <property type="entry name" value="SIMILAR TO HYPOTHETICAL PROTEIN"/>
    <property type="match status" value="1"/>
</dbReference>
<protein>
    <submittedName>
        <fullName evidence="2">Uncharacterized protein</fullName>
    </submittedName>
</protein>
<feature type="compositionally biased region" description="Polar residues" evidence="1">
    <location>
        <begin position="68"/>
        <end position="77"/>
    </location>
</feature>
<feature type="compositionally biased region" description="Basic and acidic residues" evidence="1">
    <location>
        <begin position="214"/>
        <end position="232"/>
    </location>
</feature>
<feature type="compositionally biased region" description="Polar residues" evidence="1">
    <location>
        <begin position="130"/>
        <end position="140"/>
    </location>
</feature>
<evidence type="ECO:0000256" key="1">
    <source>
        <dbReference type="SAM" id="MobiDB-lite"/>
    </source>
</evidence>
<dbReference type="AlphaFoldDB" id="A0A2G8K4H2"/>
<feature type="compositionally biased region" description="Polar residues" evidence="1">
    <location>
        <begin position="174"/>
        <end position="183"/>
    </location>
</feature>
<dbReference type="Proteomes" id="UP000230750">
    <property type="component" value="Unassembled WGS sequence"/>
</dbReference>
<accession>A0A2G8K4H2</accession>
<feature type="compositionally biased region" description="Basic and acidic residues" evidence="1">
    <location>
        <begin position="29"/>
        <end position="40"/>
    </location>
</feature>
<dbReference type="InterPro" id="IPR040687">
    <property type="entry name" value="DUF5586"/>
</dbReference>
<evidence type="ECO:0000313" key="2">
    <source>
        <dbReference type="EMBL" id="PIK42904.1"/>
    </source>
</evidence>